<dbReference type="Proteomes" id="UP001302745">
    <property type="component" value="Unassembled WGS sequence"/>
</dbReference>
<evidence type="ECO:0000256" key="1">
    <source>
        <dbReference type="ARBA" id="ARBA00023002"/>
    </source>
</evidence>
<name>A0AAN6VMQ4_9PEZI</name>
<dbReference type="InterPro" id="IPR036812">
    <property type="entry name" value="NAD(P)_OxRdtase_dom_sf"/>
</dbReference>
<proteinExistence type="predicted"/>
<dbReference type="PANTHER" id="PTHR43625">
    <property type="entry name" value="AFLATOXIN B1 ALDEHYDE REDUCTASE"/>
    <property type="match status" value="1"/>
</dbReference>
<evidence type="ECO:0000259" key="2">
    <source>
        <dbReference type="Pfam" id="PF00248"/>
    </source>
</evidence>
<protein>
    <submittedName>
        <fullName evidence="3">NADP-dependent oxidoreductase domain-containing protein</fullName>
    </submittedName>
</protein>
<feature type="domain" description="NADP-dependent oxidoreductase" evidence="2">
    <location>
        <begin position="23"/>
        <end position="318"/>
    </location>
</feature>
<dbReference type="SUPFAM" id="SSF51430">
    <property type="entry name" value="NAD(P)-linked oxidoreductase"/>
    <property type="match status" value="1"/>
</dbReference>
<dbReference type="Gene3D" id="3.20.20.100">
    <property type="entry name" value="NADP-dependent oxidoreductase domain"/>
    <property type="match status" value="1"/>
</dbReference>
<keyword evidence="4" id="KW-1185">Reference proteome</keyword>
<reference evidence="3" key="2">
    <citation type="submission" date="2023-05" db="EMBL/GenBank/DDBJ databases">
        <authorList>
            <consortium name="Lawrence Berkeley National Laboratory"/>
            <person name="Steindorff A."/>
            <person name="Hensen N."/>
            <person name="Bonometti L."/>
            <person name="Westerberg I."/>
            <person name="Brannstrom I.O."/>
            <person name="Guillou S."/>
            <person name="Cros-Aarteil S."/>
            <person name="Calhoun S."/>
            <person name="Haridas S."/>
            <person name="Kuo A."/>
            <person name="Mondo S."/>
            <person name="Pangilinan J."/>
            <person name="Riley R."/>
            <person name="Labutti K."/>
            <person name="Andreopoulos B."/>
            <person name="Lipzen A."/>
            <person name="Chen C."/>
            <person name="Yanf M."/>
            <person name="Daum C."/>
            <person name="Ng V."/>
            <person name="Clum A."/>
            <person name="Ohm R."/>
            <person name="Martin F."/>
            <person name="Silar P."/>
            <person name="Natvig D."/>
            <person name="Lalanne C."/>
            <person name="Gautier V."/>
            <person name="Ament-Velasquez S.L."/>
            <person name="Kruys A."/>
            <person name="Hutchinson M.I."/>
            <person name="Powell A.J."/>
            <person name="Barry K."/>
            <person name="Miller A.N."/>
            <person name="Grigoriev I.V."/>
            <person name="Debuchy R."/>
            <person name="Gladieux P."/>
            <person name="Thoren M.H."/>
            <person name="Johannesson H."/>
        </authorList>
    </citation>
    <scope>NUCLEOTIDE SEQUENCE</scope>
    <source>
        <strain evidence="3">CBS 538.74</strain>
    </source>
</reference>
<sequence>MSSSSNLPTRQLGRDGPTIPIQGLGLMGLSSFYGTPPPDEERFKLLDRAHELGDVHWDTAALYGDSEDLLGKWFERTGKRKDIFLATKFGNYVRPDGGREFRNDPEYIRSAVKEGLRRLKTDYIDLLYLHRISGKTPIEDVIETMKEFVVSGQVRYLGLSECGADTLRRASKVFPIHAYQIEYSPFSMDIEQPGIDLAKTCRELGIAIVAYCPLGRGMLTGQYKSADDFAEGDFRRMVPRFSPDNFPRNMKLVDEIAKVAARKGCTPGQLTLAWMMKQEGVFPIPGTKRIAYLEENVAANRVFVELTGEEEAEIRRAIEKAEVHGTRYPGQMMGGLVKDTPPKE</sequence>
<dbReference type="AlphaFoldDB" id="A0AAN6VMQ4"/>
<dbReference type="EMBL" id="MU856912">
    <property type="protein sequence ID" value="KAK4154442.1"/>
    <property type="molecule type" value="Genomic_DNA"/>
</dbReference>
<keyword evidence="1" id="KW-0560">Oxidoreductase</keyword>
<dbReference type="PANTHER" id="PTHR43625:SF40">
    <property type="entry name" value="ALDO-KETO REDUCTASE YAKC [NADP(+)]"/>
    <property type="match status" value="1"/>
</dbReference>
<comment type="caution">
    <text evidence="3">The sequence shown here is derived from an EMBL/GenBank/DDBJ whole genome shotgun (WGS) entry which is preliminary data.</text>
</comment>
<organism evidence="3 4">
    <name type="scientific">Chaetomidium leptoderma</name>
    <dbReference type="NCBI Taxonomy" id="669021"/>
    <lineage>
        <taxon>Eukaryota</taxon>
        <taxon>Fungi</taxon>
        <taxon>Dikarya</taxon>
        <taxon>Ascomycota</taxon>
        <taxon>Pezizomycotina</taxon>
        <taxon>Sordariomycetes</taxon>
        <taxon>Sordariomycetidae</taxon>
        <taxon>Sordariales</taxon>
        <taxon>Chaetomiaceae</taxon>
        <taxon>Chaetomidium</taxon>
    </lineage>
</organism>
<dbReference type="GO" id="GO:0016491">
    <property type="term" value="F:oxidoreductase activity"/>
    <property type="evidence" value="ECO:0007669"/>
    <property type="project" value="UniProtKB-KW"/>
</dbReference>
<reference evidence="3" key="1">
    <citation type="journal article" date="2023" name="Mol. Phylogenet. Evol.">
        <title>Genome-scale phylogeny and comparative genomics of the fungal order Sordariales.</title>
        <authorList>
            <person name="Hensen N."/>
            <person name="Bonometti L."/>
            <person name="Westerberg I."/>
            <person name="Brannstrom I.O."/>
            <person name="Guillou S."/>
            <person name="Cros-Aarteil S."/>
            <person name="Calhoun S."/>
            <person name="Haridas S."/>
            <person name="Kuo A."/>
            <person name="Mondo S."/>
            <person name="Pangilinan J."/>
            <person name="Riley R."/>
            <person name="LaButti K."/>
            <person name="Andreopoulos B."/>
            <person name="Lipzen A."/>
            <person name="Chen C."/>
            <person name="Yan M."/>
            <person name="Daum C."/>
            <person name="Ng V."/>
            <person name="Clum A."/>
            <person name="Steindorff A."/>
            <person name="Ohm R.A."/>
            <person name="Martin F."/>
            <person name="Silar P."/>
            <person name="Natvig D.O."/>
            <person name="Lalanne C."/>
            <person name="Gautier V."/>
            <person name="Ament-Velasquez S.L."/>
            <person name="Kruys A."/>
            <person name="Hutchinson M.I."/>
            <person name="Powell A.J."/>
            <person name="Barry K."/>
            <person name="Miller A.N."/>
            <person name="Grigoriev I.V."/>
            <person name="Debuchy R."/>
            <person name="Gladieux P."/>
            <person name="Hiltunen Thoren M."/>
            <person name="Johannesson H."/>
        </authorList>
    </citation>
    <scope>NUCLEOTIDE SEQUENCE</scope>
    <source>
        <strain evidence="3">CBS 538.74</strain>
    </source>
</reference>
<dbReference type="InterPro" id="IPR050791">
    <property type="entry name" value="Aldo-Keto_reductase"/>
</dbReference>
<dbReference type="InterPro" id="IPR023210">
    <property type="entry name" value="NADP_OxRdtase_dom"/>
</dbReference>
<evidence type="ECO:0000313" key="3">
    <source>
        <dbReference type="EMBL" id="KAK4154442.1"/>
    </source>
</evidence>
<gene>
    <name evidence="3" type="ORF">C8A00DRAFT_32792</name>
</gene>
<evidence type="ECO:0000313" key="4">
    <source>
        <dbReference type="Proteomes" id="UP001302745"/>
    </source>
</evidence>
<dbReference type="GO" id="GO:0005737">
    <property type="term" value="C:cytoplasm"/>
    <property type="evidence" value="ECO:0007669"/>
    <property type="project" value="TreeGrafter"/>
</dbReference>
<accession>A0AAN6VMQ4</accession>
<dbReference type="Pfam" id="PF00248">
    <property type="entry name" value="Aldo_ket_red"/>
    <property type="match status" value="1"/>
</dbReference>